<protein>
    <submittedName>
        <fullName evidence="1">Uncharacterized protein</fullName>
    </submittedName>
</protein>
<accession>A0ABY9XW13</accession>
<dbReference type="RefSeq" id="WP_415866346.1">
    <property type="nucleotide sequence ID" value="NZ_CP134537.1"/>
</dbReference>
<evidence type="ECO:0000313" key="2">
    <source>
        <dbReference type="Proteomes" id="UP001302806"/>
    </source>
</evidence>
<dbReference type="EMBL" id="CP134537">
    <property type="protein sequence ID" value="WNH09997.1"/>
    <property type="molecule type" value="Genomic_DNA"/>
</dbReference>
<dbReference type="Proteomes" id="UP001302806">
    <property type="component" value="Chromosome"/>
</dbReference>
<sequence length="61" mass="7376">MLLNTNNEVTNLVFNVEFWMYSYKSDDYDNHYEAITAIDEQEAINKMKQKYRRGKSFKVCK</sequence>
<reference evidence="1 2" key="1">
    <citation type="submission" date="2023-09" db="EMBL/GenBank/DDBJ databases">
        <title>Thalassobella suaedae gen. nov., sp. nov., a marine bacterium of the family Flavobacteriaceae isolated from a halophyte Suaeda japonica.</title>
        <authorList>
            <person name="Lee S.Y."/>
            <person name="Hwang C.Y."/>
        </authorList>
    </citation>
    <scope>NUCLEOTIDE SEQUENCE [LARGE SCALE GENOMIC DNA]</scope>
    <source>
        <strain evidence="1 2">HL-DH14</strain>
    </source>
</reference>
<evidence type="ECO:0000313" key="1">
    <source>
        <dbReference type="EMBL" id="WNH09997.1"/>
    </source>
</evidence>
<gene>
    <name evidence="1" type="ORF">RHP51_04690</name>
</gene>
<organism evidence="1 2">
    <name type="scientific">Thalassobellus suaedae</name>
    <dbReference type="NCBI Taxonomy" id="3074124"/>
    <lineage>
        <taxon>Bacteria</taxon>
        <taxon>Pseudomonadati</taxon>
        <taxon>Bacteroidota</taxon>
        <taxon>Flavobacteriia</taxon>
        <taxon>Flavobacteriales</taxon>
        <taxon>Flavobacteriaceae</taxon>
        <taxon>Thalassobellus</taxon>
    </lineage>
</organism>
<name>A0ABY9XW13_9FLAO</name>
<proteinExistence type="predicted"/>